<reference evidence="2" key="1">
    <citation type="journal article" date="2019" name="Int. J. Syst. Evol. Microbiol.">
        <title>The Global Catalogue of Microorganisms (GCM) 10K type strain sequencing project: providing services to taxonomists for standard genome sequencing and annotation.</title>
        <authorList>
            <consortium name="The Broad Institute Genomics Platform"/>
            <consortium name="The Broad Institute Genome Sequencing Center for Infectious Disease"/>
            <person name="Wu L."/>
            <person name="Ma J."/>
        </authorList>
    </citation>
    <scope>NUCLEOTIDE SEQUENCE [LARGE SCALE GENOMIC DNA]</scope>
    <source>
        <strain evidence="2">CCTCC AB 2017081</strain>
    </source>
</reference>
<evidence type="ECO:0000313" key="2">
    <source>
        <dbReference type="Proteomes" id="UP001595803"/>
    </source>
</evidence>
<sequence length="75" mass="8111">MHVPAVPHGSHPIGNYRVQLDSGVGGTLIEVQVAGRWHLVTPRTPDEGRTLIALLHSPFATVEDGWIVGRRSPTP</sequence>
<protein>
    <submittedName>
        <fullName evidence="1">Uncharacterized protein</fullName>
    </submittedName>
</protein>
<comment type="caution">
    <text evidence="1">The sequence shown here is derived from an EMBL/GenBank/DDBJ whole genome shotgun (WGS) entry which is preliminary data.</text>
</comment>
<organism evidence="1 2">
    <name type="scientific">Deinococcus rufus</name>
    <dbReference type="NCBI Taxonomy" id="2136097"/>
    <lineage>
        <taxon>Bacteria</taxon>
        <taxon>Thermotogati</taxon>
        <taxon>Deinococcota</taxon>
        <taxon>Deinococci</taxon>
        <taxon>Deinococcales</taxon>
        <taxon>Deinococcaceae</taxon>
        <taxon>Deinococcus</taxon>
    </lineage>
</organism>
<name>A0ABV7Z7P5_9DEIO</name>
<accession>A0ABV7Z7P5</accession>
<dbReference type="Proteomes" id="UP001595803">
    <property type="component" value="Unassembled WGS sequence"/>
</dbReference>
<gene>
    <name evidence="1" type="ORF">ACFOSB_09270</name>
</gene>
<dbReference type="EMBL" id="JBHRZG010000010">
    <property type="protein sequence ID" value="MFC3833044.1"/>
    <property type="molecule type" value="Genomic_DNA"/>
</dbReference>
<evidence type="ECO:0000313" key="1">
    <source>
        <dbReference type="EMBL" id="MFC3833044.1"/>
    </source>
</evidence>
<keyword evidence="2" id="KW-1185">Reference proteome</keyword>
<dbReference type="RefSeq" id="WP_295820613.1">
    <property type="nucleotide sequence ID" value="NZ_JBHRZG010000010.1"/>
</dbReference>
<proteinExistence type="predicted"/>